<keyword evidence="3" id="KW-1185">Reference proteome</keyword>
<gene>
    <name evidence="2" type="ORF">C7959_11074</name>
</gene>
<dbReference type="Pfam" id="PF05437">
    <property type="entry name" value="AzlD"/>
    <property type="match status" value="1"/>
</dbReference>
<keyword evidence="1" id="KW-0812">Transmembrane</keyword>
<dbReference type="EMBL" id="SOEG01000010">
    <property type="protein sequence ID" value="TDX51827.1"/>
    <property type="molecule type" value="Genomic_DNA"/>
</dbReference>
<feature type="transmembrane region" description="Helical" evidence="1">
    <location>
        <begin position="45"/>
        <end position="76"/>
    </location>
</feature>
<evidence type="ECO:0000313" key="2">
    <source>
        <dbReference type="EMBL" id="TDX51827.1"/>
    </source>
</evidence>
<evidence type="ECO:0000256" key="1">
    <source>
        <dbReference type="SAM" id="Phobius"/>
    </source>
</evidence>
<proteinExistence type="predicted"/>
<sequence>MMNKALLMIILTGLVTYLSRFVPVLVYKGKEPSRFLRSFLEYIPYSALVALLFPDILYSTSSIFTALLGGIFASILILKQQNMIVVVAGTILLVYILNFYIEVGG</sequence>
<dbReference type="STRING" id="926561.GCA_000379025_02303"/>
<organism evidence="2 3">
    <name type="scientific">Orenia marismortui</name>
    <dbReference type="NCBI Taxonomy" id="46469"/>
    <lineage>
        <taxon>Bacteria</taxon>
        <taxon>Bacillati</taxon>
        <taxon>Bacillota</taxon>
        <taxon>Clostridia</taxon>
        <taxon>Halanaerobiales</taxon>
        <taxon>Halobacteroidaceae</taxon>
        <taxon>Orenia</taxon>
    </lineage>
</organism>
<dbReference type="InterPro" id="IPR008407">
    <property type="entry name" value="Brnchd-chn_aa_trnsp_AzlD"/>
</dbReference>
<dbReference type="Proteomes" id="UP000295832">
    <property type="component" value="Unassembled WGS sequence"/>
</dbReference>
<dbReference type="RefSeq" id="WP_134116384.1">
    <property type="nucleotide sequence ID" value="NZ_SOEG01000010.1"/>
</dbReference>
<feature type="transmembrane region" description="Helical" evidence="1">
    <location>
        <begin position="83"/>
        <end position="101"/>
    </location>
</feature>
<protein>
    <submittedName>
        <fullName evidence="2">Branched-subunit amino acid transport protein</fullName>
    </submittedName>
</protein>
<comment type="caution">
    <text evidence="2">The sequence shown here is derived from an EMBL/GenBank/DDBJ whole genome shotgun (WGS) entry which is preliminary data.</text>
</comment>
<keyword evidence="1" id="KW-1133">Transmembrane helix</keyword>
<dbReference type="AlphaFoldDB" id="A0A4R8H8Z1"/>
<evidence type="ECO:0000313" key="3">
    <source>
        <dbReference type="Proteomes" id="UP000295832"/>
    </source>
</evidence>
<reference evidence="2 3" key="1">
    <citation type="submission" date="2019-03" db="EMBL/GenBank/DDBJ databases">
        <title>Subsurface microbial communities from deep shales in Ohio and West Virginia, USA.</title>
        <authorList>
            <person name="Wrighton K."/>
        </authorList>
    </citation>
    <scope>NUCLEOTIDE SEQUENCE [LARGE SCALE GENOMIC DNA]</scope>
    <source>
        <strain evidence="2 3">MSL 6dP</strain>
    </source>
</reference>
<keyword evidence="1" id="KW-0472">Membrane</keyword>
<name>A0A4R8H8Z1_9FIRM</name>
<accession>A0A4R8H8Z1</accession>